<feature type="domain" description="Major facilitator superfamily (MFS) profile" evidence="5">
    <location>
        <begin position="10"/>
        <end position="388"/>
    </location>
</feature>
<reference evidence="6 7" key="1">
    <citation type="submission" date="2018-12" db="EMBL/GenBank/DDBJ databases">
        <title>Sphingomonas sp. HMF7854 Genome sequencing and assembly.</title>
        <authorList>
            <person name="Cha I."/>
            <person name="Kang H."/>
            <person name="Kim H."/>
            <person name="Kang J."/>
            <person name="Joh K."/>
        </authorList>
    </citation>
    <scope>NUCLEOTIDE SEQUENCE [LARGE SCALE GENOMIC DNA]</scope>
    <source>
        <strain evidence="6 7">HMF7854</strain>
    </source>
</reference>
<dbReference type="OrthoDB" id="9803985at2"/>
<feature type="transmembrane region" description="Helical" evidence="4">
    <location>
        <begin position="277"/>
        <end position="299"/>
    </location>
</feature>
<feature type="transmembrane region" description="Helical" evidence="4">
    <location>
        <begin position="143"/>
        <end position="162"/>
    </location>
</feature>
<evidence type="ECO:0000256" key="1">
    <source>
        <dbReference type="ARBA" id="ARBA00022692"/>
    </source>
</evidence>
<dbReference type="Proteomes" id="UP000274661">
    <property type="component" value="Unassembled WGS sequence"/>
</dbReference>
<dbReference type="GO" id="GO:0022857">
    <property type="term" value="F:transmembrane transporter activity"/>
    <property type="evidence" value="ECO:0007669"/>
    <property type="project" value="InterPro"/>
</dbReference>
<protein>
    <submittedName>
        <fullName evidence="6">MFS transporter</fullName>
    </submittedName>
</protein>
<gene>
    <name evidence="6" type="ORF">HMF7854_14600</name>
</gene>
<dbReference type="RefSeq" id="WP_126719869.1">
    <property type="nucleotide sequence ID" value="NZ_RWJF01000001.1"/>
</dbReference>
<keyword evidence="3 4" id="KW-0472">Membrane</keyword>
<evidence type="ECO:0000259" key="5">
    <source>
        <dbReference type="PROSITE" id="PS50850"/>
    </source>
</evidence>
<name>A0A3R9WQJ2_9SPHN</name>
<evidence type="ECO:0000256" key="4">
    <source>
        <dbReference type="SAM" id="Phobius"/>
    </source>
</evidence>
<proteinExistence type="predicted"/>
<dbReference type="EMBL" id="RWJF01000001">
    <property type="protein sequence ID" value="RST31929.1"/>
    <property type="molecule type" value="Genomic_DNA"/>
</dbReference>
<dbReference type="SUPFAM" id="SSF103473">
    <property type="entry name" value="MFS general substrate transporter"/>
    <property type="match status" value="1"/>
</dbReference>
<keyword evidence="2 4" id="KW-1133">Transmembrane helix</keyword>
<feature type="transmembrane region" description="Helical" evidence="4">
    <location>
        <begin position="305"/>
        <end position="324"/>
    </location>
</feature>
<comment type="caution">
    <text evidence="6">The sequence shown here is derived from an EMBL/GenBank/DDBJ whole genome shotgun (WGS) entry which is preliminary data.</text>
</comment>
<organism evidence="6 7">
    <name type="scientific">Sphingomonas ginkgonis</name>
    <dbReference type="NCBI Taxonomy" id="2315330"/>
    <lineage>
        <taxon>Bacteria</taxon>
        <taxon>Pseudomonadati</taxon>
        <taxon>Pseudomonadota</taxon>
        <taxon>Alphaproteobacteria</taxon>
        <taxon>Sphingomonadales</taxon>
        <taxon>Sphingomonadaceae</taxon>
        <taxon>Sphingomonas</taxon>
    </lineage>
</organism>
<dbReference type="InterPro" id="IPR020846">
    <property type="entry name" value="MFS_dom"/>
</dbReference>
<evidence type="ECO:0000313" key="6">
    <source>
        <dbReference type="EMBL" id="RST31929.1"/>
    </source>
</evidence>
<feature type="transmembrane region" description="Helical" evidence="4">
    <location>
        <begin position="34"/>
        <end position="54"/>
    </location>
</feature>
<evidence type="ECO:0000256" key="3">
    <source>
        <dbReference type="ARBA" id="ARBA00023136"/>
    </source>
</evidence>
<sequence length="392" mass="41197">MAARPPLPRTVWVLGFVSLLMDLSSEVYHALLPLFVTMTLGASVTVLGAIDGVAEATASFAKLASGRLSDRQQRRKPWILLGYGMAALSKPLFPLASTPLTVLAARFFDRVGKGIRGAPRDAMVADETPPEVRGAAYGLRQSLDTVGAFLAPLAAVGLMLLLADNIRLVFWIAALPALLSVGLAWVALREPARHMPAKPAPLMRGFREIAPETRRLVLIASIFSLARFSESFLILRGVDAGLAPALAPLVLVLFNFAYLALSYPAGALSDRSDPRQILLIGIALLVAGDLVLAQSWGLLGLATGVALWGAHMALTQGLFARLIADSAPDHLRATSFGAYNFAAGIAGLLASLGAGLMWDRSGPALTFTAGAIAAGMAGFMLAVMPAEAPVRD</sequence>
<dbReference type="PANTHER" id="PTHR23518">
    <property type="entry name" value="C-METHYLTRANSFERASE"/>
    <property type="match status" value="1"/>
</dbReference>
<dbReference type="Gene3D" id="1.20.1250.20">
    <property type="entry name" value="MFS general substrate transporter like domains"/>
    <property type="match status" value="2"/>
</dbReference>
<feature type="transmembrane region" description="Helical" evidence="4">
    <location>
        <begin position="364"/>
        <end position="384"/>
    </location>
</feature>
<evidence type="ECO:0000256" key="2">
    <source>
        <dbReference type="ARBA" id="ARBA00022989"/>
    </source>
</evidence>
<evidence type="ECO:0000313" key="7">
    <source>
        <dbReference type="Proteomes" id="UP000274661"/>
    </source>
</evidence>
<accession>A0A3R9WQJ2</accession>
<dbReference type="InterPro" id="IPR011701">
    <property type="entry name" value="MFS"/>
</dbReference>
<dbReference type="PROSITE" id="PS50850">
    <property type="entry name" value="MFS"/>
    <property type="match status" value="1"/>
</dbReference>
<keyword evidence="7" id="KW-1185">Reference proteome</keyword>
<keyword evidence="1 4" id="KW-0812">Transmembrane</keyword>
<dbReference type="AlphaFoldDB" id="A0A3R9WQJ2"/>
<feature type="transmembrane region" description="Helical" evidence="4">
    <location>
        <begin position="168"/>
        <end position="188"/>
    </location>
</feature>
<dbReference type="PANTHER" id="PTHR23518:SF2">
    <property type="entry name" value="MAJOR FACILITATOR SUPERFAMILY TRANSPORTER"/>
    <property type="match status" value="1"/>
</dbReference>
<dbReference type="CDD" id="cd17370">
    <property type="entry name" value="MFS_MJ1317_like"/>
    <property type="match status" value="1"/>
</dbReference>
<feature type="transmembrane region" description="Helical" evidence="4">
    <location>
        <begin position="336"/>
        <end position="358"/>
    </location>
</feature>
<dbReference type="InterPro" id="IPR036259">
    <property type="entry name" value="MFS_trans_sf"/>
</dbReference>
<feature type="transmembrane region" description="Helical" evidence="4">
    <location>
        <begin position="241"/>
        <end position="265"/>
    </location>
</feature>
<dbReference type="Pfam" id="PF07690">
    <property type="entry name" value="MFS_1"/>
    <property type="match status" value="1"/>
</dbReference>